<organism evidence="1 2">
    <name type="scientific">Cirrhinus mrigala</name>
    <name type="common">Mrigala</name>
    <dbReference type="NCBI Taxonomy" id="683832"/>
    <lineage>
        <taxon>Eukaryota</taxon>
        <taxon>Metazoa</taxon>
        <taxon>Chordata</taxon>
        <taxon>Craniata</taxon>
        <taxon>Vertebrata</taxon>
        <taxon>Euteleostomi</taxon>
        <taxon>Actinopterygii</taxon>
        <taxon>Neopterygii</taxon>
        <taxon>Teleostei</taxon>
        <taxon>Ostariophysi</taxon>
        <taxon>Cypriniformes</taxon>
        <taxon>Cyprinidae</taxon>
        <taxon>Labeoninae</taxon>
        <taxon>Labeonini</taxon>
        <taxon>Cirrhinus</taxon>
    </lineage>
</organism>
<dbReference type="EMBL" id="JAMKFB020000006">
    <property type="protein sequence ID" value="KAL0190900.1"/>
    <property type="molecule type" value="Genomic_DNA"/>
</dbReference>
<name>A0ABD0QYQ7_CIRMR</name>
<gene>
    <name evidence="1" type="ORF">M9458_013598</name>
</gene>
<dbReference type="Gene3D" id="1.10.533.10">
    <property type="entry name" value="Death Domain, Fas"/>
    <property type="match status" value="1"/>
</dbReference>
<dbReference type="AlphaFoldDB" id="A0ABD0QYQ7"/>
<reference evidence="1 2" key="1">
    <citation type="submission" date="2024-05" db="EMBL/GenBank/DDBJ databases">
        <title>Genome sequencing and assembly of Indian major carp, Cirrhinus mrigala (Hamilton, 1822).</title>
        <authorList>
            <person name="Mohindra V."/>
            <person name="Chowdhury L.M."/>
            <person name="Lal K."/>
            <person name="Jena J.K."/>
        </authorList>
    </citation>
    <scope>NUCLEOTIDE SEQUENCE [LARGE SCALE GENOMIC DNA]</scope>
    <source>
        <strain evidence="1">CM1030</strain>
        <tissue evidence="1">Blood</tissue>
    </source>
</reference>
<dbReference type="SUPFAM" id="SSF47986">
    <property type="entry name" value="DEATH domain"/>
    <property type="match status" value="1"/>
</dbReference>
<protein>
    <submittedName>
        <fullName evidence="1">Uncharacterized protein</fullName>
    </submittedName>
</protein>
<comment type="caution">
    <text evidence="1">The sequence shown here is derived from an EMBL/GenBank/DDBJ whole genome shotgun (WGS) entry which is preliminary data.</text>
</comment>
<proteinExistence type="predicted"/>
<keyword evidence="2" id="KW-1185">Reference proteome</keyword>
<accession>A0ABD0QYQ7</accession>
<dbReference type="Proteomes" id="UP001529510">
    <property type="component" value="Unassembled WGS sequence"/>
</dbReference>
<sequence>MAESVLNVPDLKDLEEEELWNLIDDNRHAISLGVRPCVLIPYLRQARVLTDLDEDEILTCSSFTNRAMKT</sequence>
<dbReference type="InterPro" id="IPR011029">
    <property type="entry name" value="DEATH-like_dom_sf"/>
</dbReference>
<evidence type="ECO:0000313" key="2">
    <source>
        <dbReference type="Proteomes" id="UP001529510"/>
    </source>
</evidence>
<feature type="non-terminal residue" evidence="1">
    <location>
        <position position="70"/>
    </location>
</feature>
<evidence type="ECO:0000313" key="1">
    <source>
        <dbReference type="EMBL" id="KAL0190900.1"/>
    </source>
</evidence>